<reference evidence="6" key="1">
    <citation type="journal article" date="2023" name="PeerJ">
        <title>Selection and evaluation of lactic acid bacteria from chicken feces in Thailand as potential probiotics.</title>
        <authorList>
            <person name="Khurajog B."/>
            <person name="Disastra Y."/>
            <person name="Lawwyne L.D."/>
            <person name="Sirichokchatchawan W."/>
            <person name="Niyomtham W."/>
            <person name="Yindee J."/>
            <person name="Hampson D.J."/>
            <person name="Prapasarakul N."/>
        </authorList>
    </citation>
    <scope>NUCLEOTIDE SEQUENCE</scope>
    <source>
        <strain evidence="6">BF9</strain>
    </source>
</reference>
<evidence type="ECO:0000256" key="3">
    <source>
        <dbReference type="ARBA" id="ARBA00023163"/>
    </source>
</evidence>
<name>A0AAW8YJI0_PEDAC</name>
<dbReference type="Pfam" id="PF01418">
    <property type="entry name" value="HTH_6"/>
    <property type="match status" value="1"/>
</dbReference>
<dbReference type="SUPFAM" id="SSF46689">
    <property type="entry name" value="Homeodomain-like"/>
    <property type="match status" value="1"/>
</dbReference>
<dbReference type="InterPro" id="IPR035472">
    <property type="entry name" value="RpiR-like_SIS"/>
</dbReference>
<dbReference type="EMBL" id="JAWJAV010000007">
    <property type="protein sequence ID" value="MDV2621983.1"/>
    <property type="molecule type" value="Genomic_DNA"/>
</dbReference>
<dbReference type="InterPro" id="IPR036388">
    <property type="entry name" value="WH-like_DNA-bd_sf"/>
</dbReference>
<gene>
    <name evidence="6" type="ORF">R0G89_09585</name>
</gene>
<dbReference type="Pfam" id="PF01380">
    <property type="entry name" value="SIS"/>
    <property type="match status" value="1"/>
</dbReference>
<evidence type="ECO:0000256" key="1">
    <source>
        <dbReference type="ARBA" id="ARBA00023015"/>
    </source>
</evidence>
<keyword evidence="3" id="KW-0804">Transcription</keyword>
<dbReference type="InterPro" id="IPR001347">
    <property type="entry name" value="SIS_dom"/>
</dbReference>
<organism evidence="6 7">
    <name type="scientific">Pediococcus acidilactici</name>
    <dbReference type="NCBI Taxonomy" id="1254"/>
    <lineage>
        <taxon>Bacteria</taxon>
        <taxon>Bacillati</taxon>
        <taxon>Bacillota</taxon>
        <taxon>Bacilli</taxon>
        <taxon>Lactobacillales</taxon>
        <taxon>Lactobacillaceae</taxon>
        <taxon>Pediococcus</taxon>
        <taxon>Pediococcus acidilactici group</taxon>
    </lineage>
</organism>
<dbReference type="CDD" id="cd05013">
    <property type="entry name" value="SIS_RpiR"/>
    <property type="match status" value="1"/>
</dbReference>
<dbReference type="SUPFAM" id="SSF53697">
    <property type="entry name" value="SIS domain"/>
    <property type="match status" value="1"/>
</dbReference>
<dbReference type="Gene3D" id="3.40.50.10490">
    <property type="entry name" value="Glucose-6-phosphate isomerase like protein, domain 1"/>
    <property type="match status" value="1"/>
</dbReference>
<dbReference type="InterPro" id="IPR009057">
    <property type="entry name" value="Homeodomain-like_sf"/>
</dbReference>
<accession>A0AAW8YJI0</accession>
<feature type="domain" description="HTH rpiR-type" evidence="4">
    <location>
        <begin position="1"/>
        <end position="77"/>
    </location>
</feature>
<keyword evidence="2" id="KW-0238">DNA-binding</keyword>
<evidence type="ECO:0000313" key="6">
    <source>
        <dbReference type="EMBL" id="MDV2621983.1"/>
    </source>
</evidence>
<dbReference type="AlphaFoldDB" id="A0AAW8YJI0"/>
<dbReference type="RefSeq" id="WP_160185799.1">
    <property type="nucleotide sequence ID" value="NZ_CP096031.1"/>
</dbReference>
<evidence type="ECO:0000259" key="5">
    <source>
        <dbReference type="PROSITE" id="PS51464"/>
    </source>
</evidence>
<dbReference type="PANTHER" id="PTHR30514:SF21">
    <property type="entry name" value="RPIR-FAMILY TRANSCRIPTIONAL REGULATOR"/>
    <property type="match status" value="1"/>
</dbReference>
<dbReference type="PROSITE" id="PS51071">
    <property type="entry name" value="HTH_RPIR"/>
    <property type="match status" value="1"/>
</dbReference>
<dbReference type="Proteomes" id="UP001280897">
    <property type="component" value="Unassembled WGS sequence"/>
</dbReference>
<dbReference type="Gene3D" id="1.10.10.10">
    <property type="entry name" value="Winged helix-like DNA-binding domain superfamily/Winged helix DNA-binding domain"/>
    <property type="match status" value="1"/>
</dbReference>
<dbReference type="InterPro" id="IPR000281">
    <property type="entry name" value="HTH_RpiR"/>
</dbReference>
<keyword evidence="1" id="KW-0805">Transcription regulation</keyword>
<dbReference type="GO" id="GO:0097367">
    <property type="term" value="F:carbohydrate derivative binding"/>
    <property type="evidence" value="ECO:0007669"/>
    <property type="project" value="InterPro"/>
</dbReference>
<dbReference type="GO" id="GO:1901135">
    <property type="term" value="P:carbohydrate derivative metabolic process"/>
    <property type="evidence" value="ECO:0007669"/>
    <property type="project" value="InterPro"/>
</dbReference>
<proteinExistence type="predicted"/>
<feature type="domain" description="SIS" evidence="5">
    <location>
        <begin position="113"/>
        <end position="254"/>
    </location>
</feature>
<dbReference type="InterPro" id="IPR047640">
    <property type="entry name" value="RpiR-like"/>
</dbReference>
<protein>
    <submittedName>
        <fullName evidence="6">MurR/RpiR family transcriptional regulator</fullName>
    </submittedName>
</protein>
<evidence type="ECO:0000313" key="7">
    <source>
        <dbReference type="Proteomes" id="UP001280897"/>
    </source>
</evidence>
<dbReference type="GO" id="GO:0003700">
    <property type="term" value="F:DNA-binding transcription factor activity"/>
    <property type="evidence" value="ECO:0007669"/>
    <property type="project" value="InterPro"/>
</dbReference>
<evidence type="ECO:0000256" key="2">
    <source>
        <dbReference type="ARBA" id="ARBA00023125"/>
    </source>
</evidence>
<sequence>MNILEAVEQKYPSLSRQERKIALKVIQHPSQVKKMSIGILAKKAEVSTATVTRFVKKMGCQDFSEFKLGLAEATSTITEDVGNAPLPDQVTNFYNQMITGTWKKINQTALDEAVQLIRNAPRIFVFGLGSSGYNAQELSQRLLRMGINAFAPADSHTMYITSSIMQSDDLVIVLSVSGNSAEVNEATKLAKEHQLKVIAITAFDDSPLATMSDCKLFVQYSDFVDNTRFINSQLGIVYVIDVLSTMLLHDPDYKQHYQQTVEAILSRKLR</sequence>
<dbReference type="GO" id="GO:0003677">
    <property type="term" value="F:DNA binding"/>
    <property type="evidence" value="ECO:0007669"/>
    <property type="project" value="UniProtKB-KW"/>
</dbReference>
<comment type="caution">
    <text evidence="6">The sequence shown here is derived from an EMBL/GenBank/DDBJ whole genome shotgun (WGS) entry which is preliminary data.</text>
</comment>
<dbReference type="PANTHER" id="PTHR30514">
    <property type="entry name" value="GLUCOKINASE"/>
    <property type="match status" value="1"/>
</dbReference>
<reference evidence="6" key="2">
    <citation type="submission" date="2023-10" db="EMBL/GenBank/DDBJ databases">
        <authorList>
            <person name="Khurajog B."/>
        </authorList>
    </citation>
    <scope>NUCLEOTIDE SEQUENCE</scope>
    <source>
        <strain evidence="6">BF9</strain>
    </source>
</reference>
<dbReference type="InterPro" id="IPR046348">
    <property type="entry name" value="SIS_dom_sf"/>
</dbReference>
<dbReference type="PROSITE" id="PS51464">
    <property type="entry name" value="SIS"/>
    <property type="match status" value="1"/>
</dbReference>
<evidence type="ECO:0000259" key="4">
    <source>
        <dbReference type="PROSITE" id="PS51071"/>
    </source>
</evidence>